<evidence type="ECO:0000313" key="10">
    <source>
        <dbReference type="EMBL" id="RXK83304.1"/>
    </source>
</evidence>
<dbReference type="InterPro" id="IPR011622">
    <property type="entry name" value="7TMR_DISM_rcpt_extracell_dom2"/>
</dbReference>
<dbReference type="PANTHER" id="PTHR41523:SF8">
    <property type="entry name" value="ETHYLENE RESPONSE SENSOR PROTEIN"/>
    <property type="match status" value="1"/>
</dbReference>
<sequence>MRPLNPSYLHMKFLRLKVFLIILSVLFIAAPGKADTLRLSQPEQLAAPLSLTPYLQVMEDSLHLYYLGAIESHPQWFRPYNRFQSHHPRSTYWLKMEIATDNLWQPESLALAFENISLVDLYFSHSNEPYQHQQAGIFRPASAISPDDSRTFFSFRLQAGKHYTIFLKVLHEKGYKPELLFKLQQKEGYLRTLQRKILSDSLTFGALIIFLLYTLLSWIVSRFRPYGWLSLMIAGTALYSLSMNGYFIDLCFPEHPATGWLFNLPFIQIAFLAVFLLMMDFWQIKTAAPKLYKYGMAGMYLMIAFAIAKNIMLAVTNDYRLGNILVACSFPIPGFFFAYAIWHCWNHLNHAQRFLAYGIILFGVSAIAVITVVMVMHEQAITINPYISNFTVLIVVLLFSIGLKEELRQSEIKRNASLQRLALLQKLQNDSLEKKVAERTEQLVARNARIETLINELHHRVKNNLQLLYSLNQLQLPIVLDSKAQDILKSNISKIKAMILVNQKLYQFDDISSVNLKEFIEELSAYSERIYDTKGTVRTSLSLPDDITMDASHILSFGLIVAELLTNAYKYAFANTQEPLIRMSITPITEHTIQFVFSDNGPGMPAGRENVSMGVPLIKDLSRQLNATVEIRNDNGLMYTFTLAV</sequence>
<evidence type="ECO:0000256" key="1">
    <source>
        <dbReference type="ARBA" id="ARBA00000085"/>
    </source>
</evidence>
<feature type="domain" description="Histidine kinase" evidence="9">
    <location>
        <begin position="456"/>
        <end position="645"/>
    </location>
</feature>
<dbReference type="InterPro" id="IPR003594">
    <property type="entry name" value="HATPase_dom"/>
</dbReference>
<keyword evidence="8" id="KW-1133">Transmembrane helix</keyword>
<dbReference type="GO" id="GO:0005524">
    <property type="term" value="F:ATP binding"/>
    <property type="evidence" value="ECO:0007669"/>
    <property type="project" value="UniProtKB-KW"/>
</dbReference>
<name>A0A4V1M9Y6_9BACT</name>
<keyword evidence="8" id="KW-0472">Membrane</keyword>
<feature type="transmembrane region" description="Helical" evidence="8">
    <location>
        <begin position="321"/>
        <end position="342"/>
    </location>
</feature>
<feature type="transmembrane region" description="Helical" evidence="8">
    <location>
        <begin position="260"/>
        <end position="282"/>
    </location>
</feature>
<evidence type="ECO:0000313" key="11">
    <source>
        <dbReference type="Proteomes" id="UP000290545"/>
    </source>
</evidence>
<dbReference type="EMBL" id="SDHZ01000002">
    <property type="protein sequence ID" value="RXK83304.1"/>
    <property type="molecule type" value="Genomic_DNA"/>
</dbReference>
<evidence type="ECO:0000256" key="6">
    <source>
        <dbReference type="ARBA" id="ARBA00022777"/>
    </source>
</evidence>
<evidence type="ECO:0000256" key="3">
    <source>
        <dbReference type="ARBA" id="ARBA00022553"/>
    </source>
</evidence>
<evidence type="ECO:0000256" key="4">
    <source>
        <dbReference type="ARBA" id="ARBA00022679"/>
    </source>
</evidence>
<keyword evidence="11" id="KW-1185">Reference proteome</keyword>
<protein>
    <recommendedName>
        <fullName evidence="2">histidine kinase</fullName>
        <ecNumber evidence="2">2.7.13.3</ecNumber>
    </recommendedName>
</protein>
<keyword evidence="7" id="KW-0067">ATP-binding</keyword>
<dbReference type="EC" id="2.7.13.3" evidence="2"/>
<dbReference type="AlphaFoldDB" id="A0A4V1M9Y6"/>
<keyword evidence="5" id="KW-0547">Nucleotide-binding</keyword>
<dbReference type="PANTHER" id="PTHR41523">
    <property type="entry name" value="TWO-COMPONENT SYSTEM SENSOR PROTEIN"/>
    <property type="match status" value="1"/>
</dbReference>
<reference evidence="10 11" key="1">
    <citation type="submission" date="2019-01" db="EMBL/GenBank/DDBJ databases">
        <title>Filimonas sp. strain TTM-71.</title>
        <authorList>
            <person name="Chen W.-M."/>
        </authorList>
    </citation>
    <scope>NUCLEOTIDE SEQUENCE [LARGE SCALE GENOMIC DNA]</scope>
    <source>
        <strain evidence="10 11">TTM-71</strain>
    </source>
</reference>
<evidence type="ECO:0000256" key="5">
    <source>
        <dbReference type="ARBA" id="ARBA00022741"/>
    </source>
</evidence>
<dbReference type="OrthoDB" id="1523170at2"/>
<dbReference type="InterPro" id="IPR036890">
    <property type="entry name" value="HATPase_C_sf"/>
</dbReference>
<dbReference type="InterPro" id="IPR011495">
    <property type="entry name" value="Sig_transdc_His_kin_sub2_dim/P"/>
</dbReference>
<dbReference type="Pfam" id="PF02518">
    <property type="entry name" value="HATPase_c"/>
    <property type="match status" value="1"/>
</dbReference>
<evidence type="ECO:0000256" key="7">
    <source>
        <dbReference type="ARBA" id="ARBA00022840"/>
    </source>
</evidence>
<keyword evidence="4" id="KW-0808">Transferase</keyword>
<dbReference type="Proteomes" id="UP000290545">
    <property type="component" value="Unassembled WGS sequence"/>
</dbReference>
<feature type="transmembrane region" description="Helical" evidence="8">
    <location>
        <begin position="228"/>
        <end position="248"/>
    </location>
</feature>
<dbReference type="Gene3D" id="2.60.40.2380">
    <property type="match status" value="1"/>
</dbReference>
<comment type="catalytic activity">
    <reaction evidence="1">
        <text>ATP + protein L-histidine = ADP + protein N-phospho-L-histidine.</text>
        <dbReference type="EC" id="2.7.13.3"/>
    </reaction>
</comment>
<comment type="caution">
    <text evidence="10">The sequence shown here is derived from an EMBL/GenBank/DDBJ whole genome shotgun (WGS) entry which is preliminary data.</text>
</comment>
<evidence type="ECO:0000256" key="2">
    <source>
        <dbReference type="ARBA" id="ARBA00012438"/>
    </source>
</evidence>
<accession>A0A4V1M9Y6</accession>
<keyword evidence="8" id="KW-0812">Transmembrane</keyword>
<keyword evidence="3" id="KW-0597">Phosphoprotein</keyword>
<dbReference type="PROSITE" id="PS50109">
    <property type="entry name" value="HIS_KIN"/>
    <property type="match status" value="1"/>
</dbReference>
<dbReference type="Gene3D" id="3.30.565.10">
    <property type="entry name" value="Histidine kinase-like ATPase, C-terminal domain"/>
    <property type="match status" value="1"/>
</dbReference>
<feature type="transmembrane region" description="Helical" evidence="8">
    <location>
        <begin position="354"/>
        <end position="377"/>
    </location>
</feature>
<feature type="transmembrane region" description="Helical" evidence="8">
    <location>
        <begin position="294"/>
        <end position="315"/>
    </location>
</feature>
<organism evidence="10 11">
    <name type="scientific">Filimonas effusa</name>
    <dbReference type="NCBI Taxonomy" id="2508721"/>
    <lineage>
        <taxon>Bacteria</taxon>
        <taxon>Pseudomonadati</taxon>
        <taxon>Bacteroidota</taxon>
        <taxon>Chitinophagia</taxon>
        <taxon>Chitinophagales</taxon>
        <taxon>Chitinophagaceae</taxon>
        <taxon>Filimonas</taxon>
    </lineage>
</organism>
<dbReference type="CDD" id="cd00075">
    <property type="entry name" value="HATPase"/>
    <property type="match status" value="1"/>
</dbReference>
<gene>
    <name evidence="10" type="ORF">ESB13_14445</name>
</gene>
<dbReference type="Pfam" id="PF07568">
    <property type="entry name" value="HisKA_2"/>
    <property type="match status" value="1"/>
</dbReference>
<proteinExistence type="predicted"/>
<evidence type="ECO:0000259" key="9">
    <source>
        <dbReference type="PROSITE" id="PS50109"/>
    </source>
</evidence>
<feature type="transmembrane region" description="Helical" evidence="8">
    <location>
        <begin position="202"/>
        <end position="221"/>
    </location>
</feature>
<dbReference type="Pfam" id="PF07696">
    <property type="entry name" value="7TMR-DISMED2"/>
    <property type="match status" value="1"/>
</dbReference>
<evidence type="ECO:0000256" key="8">
    <source>
        <dbReference type="SAM" id="Phobius"/>
    </source>
</evidence>
<keyword evidence="6" id="KW-0418">Kinase</keyword>
<feature type="transmembrane region" description="Helical" evidence="8">
    <location>
        <begin position="383"/>
        <end position="403"/>
    </location>
</feature>
<dbReference type="GO" id="GO:0004673">
    <property type="term" value="F:protein histidine kinase activity"/>
    <property type="evidence" value="ECO:0007669"/>
    <property type="project" value="UniProtKB-EC"/>
</dbReference>
<dbReference type="InterPro" id="IPR005467">
    <property type="entry name" value="His_kinase_dom"/>
</dbReference>
<dbReference type="SUPFAM" id="SSF55874">
    <property type="entry name" value="ATPase domain of HSP90 chaperone/DNA topoisomerase II/histidine kinase"/>
    <property type="match status" value="1"/>
</dbReference>
<dbReference type="Pfam" id="PF07695">
    <property type="entry name" value="7TMR-DISM_7TM"/>
    <property type="match status" value="1"/>
</dbReference>
<dbReference type="InterPro" id="IPR011623">
    <property type="entry name" value="7TMR_DISM_rcpt_extracell_dom1"/>
</dbReference>